<dbReference type="EMBL" id="BJLB01000001">
    <property type="protein sequence ID" value="GEA39180.1"/>
    <property type="molecule type" value="Genomic_DNA"/>
</dbReference>
<organism evidence="2 3">
    <name type="scientific">Enterocloster clostridioformis</name>
    <dbReference type="NCBI Taxonomy" id="1531"/>
    <lineage>
        <taxon>Bacteria</taxon>
        <taxon>Bacillati</taxon>
        <taxon>Bacillota</taxon>
        <taxon>Clostridia</taxon>
        <taxon>Lachnospirales</taxon>
        <taxon>Lachnospiraceae</taxon>
        <taxon>Enterocloster</taxon>
    </lineage>
</organism>
<proteinExistence type="predicted"/>
<dbReference type="RefSeq" id="WP_141267818.1">
    <property type="nucleotide sequence ID" value="NZ_BJLB01000001.1"/>
</dbReference>
<evidence type="ECO:0000313" key="2">
    <source>
        <dbReference type="EMBL" id="GEA39180.1"/>
    </source>
</evidence>
<sequence>MNGTWKADEILLTDADIQNINSQAGKLKWHEDKSQNFRGNWTQMVFKFDNSSYLFRFASYMTYKGFKSKVRELARIIGAKEVTVAEDEGQQAIGCLSYWSCERDVLVVLFRTEIEVPDGQRRQFNVYDPRELFK</sequence>
<protein>
    <submittedName>
        <fullName evidence="2">Uncharacterized protein</fullName>
    </submittedName>
</protein>
<reference evidence="2 3" key="1">
    <citation type="submission" date="2019-06" db="EMBL/GenBank/DDBJ databases">
        <title>Draft genome sequence of [Clostridium] clostridioforme NBRC 113352.</title>
        <authorList>
            <person name="Miura T."/>
            <person name="Furukawa M."/>
            <person name="Shimamura M."/>
            <person name="Ohyama Y."/>
            <person name="Yamazoe A."/>
            <person name="Kawasaki H."/>
        </authorList>
    </citation>
    <scope>NUCLEOTIDE SEQUENCE [LARGE SCALE GENOMIC DNA]</scope>
    <source>
        <strain evidence="2 3">NBRC 113352</strain>
    </source>
</reference>
<gene>
    <name evidence="1" type="ORF">Ccl03g_45480</name>
    <name evidence="2" type="ORF">Ccl03g_48930</name>
</gene>
<comment type="caution">
    <text evidence="2">The sequence shown here is derived from an EMBL/GenBank/DDBJ whole genome shotgun (WGS) entry which is preliminary data.</text>
</comment>
<dbReference type="EMBL" id="BJLB01000001">
    <property type="protein sequence ID" value="GEA38835.1"/>
    <property type="molecule type" value="Genomic_DNA"/>
</dbReference>
<evidence type="ECO:0000313" key="1">
    <source>
        <dbReference type="EMBL" id="GEA38835.1"/>
    </source>
</evidence>
<name>A0A829WNX8_9FIRM</name>
<dbReference type="AlphaFoldDB" id="A0A829WNX8"/>
<dbReference type="Proteomes" id="UP000315200">
    <property type="component" value="Unassembled WGS sequence"/>
</dbReference>
<evidence type="ECO:0000313" key="3">
    <source>
        <dbReference type="Proteomes" id="UP000315200"/>
    </source>
</evidence>
<accession>A0A829WNX8</accession>